<sequence>MTGIMIRTEELDVSYGTKPVLEAISIAVKEGSFIGILGPNGCGKTTLLRALSRIIDPDAGSVYVGDREIDGYSIRELATIVGAVPQETAVTFDFTVEEIVQMGRHPYLGRLSSMSEEDYAICRHAMEITNTAYLAGSLITEISGGERQRVLIARALAQTPRVLLLDEPTSHLDINHQIEVLSIIRGLVPEVTVIGVFHDINLAAYFCDTVVLMERAHIAAVGTPAAVITDRNIREIFGVDMIVRTHPITGRPYVVPRYDSGPPVDHPLRVHVVCGGGTGGETLYALRAAGHEVTAGVLSANDSDCTAAEGLGIRVIREPPFAPISHHSLEEYSAILSASDAVIVTGMSVGPGNIDNLRELKCHARPRIFLLSSDGTGGADQDYTGGEATAILDGLLENGAERIGSVPDLVNRLAALRADPA</sequence>
<dbReference type="CDD" id="cd03214">
    <property type="entry name" value="ABC_Iron-Siderophores_B12_Hemin"/>
    <property type="match status" value="1"/>
</dbReference>
<dbReference type="InterPro" id="IPR017871">
    <property type="entry name" value="ABC_transporter-like_CS"/>
</dbReference>
<dbReference type="OrthoDB" id="24644at2157"/>
<dbReference type="SMART" id="SM00382">
    <property type="entry name" value="AAA"/>
    <property type="match status" value="1"/>
</dbReference>
<dbReference type="InterPro" id="IPR003439">
    <property type="entry name" value="ABC_transporter-like_ATP-bd"/>
</dbReference>
<dbReference type="GO" id="GO:0015420">
    <property type="term" value="F:ABC-type vitamin B12 transporter activity"/>
    <property type="evidence" value="ECO:0007669"/>
    <property type="project" value="UniProtKB-EC"/>
</dbReference>
<dbReference type="PANTHER" id="PTHR42794:SF1">
    <property type="entry name" value="HEMIN IMPORT ATP-BINDING PROTEIN HMUV"/>
    <property type="match status" value="1"/>
</dbReference>
<organism evidence="11 12">
    <name type="scientific">Methanofollis fontis</name>
    <dbReference type="NCBI Taxonomy" id="2052832"/>
    <lineage>
        <taxon>Archaea</taxon>
        <taxon>Methanobacteriati</taxon>
        <taxon>Methanobacteriota</taxon>
        <taxon>Stenosarchaea group</taxon>
        <taxon>Methanomicrobia</taxon>
        <taxon>Methanomicrobiales</taxon>
        <taxon>Methanomicrobiaceae</taxon>
        <taxon>Methanofollis</taxon>
    </lineage>
</organism>
<name>A0A483CSB3_9EURY</name>
<evidence type="ECO:0000256" key="7">
    <source>
        <dbReference type="ARBA" id="ARBA00066387"/>
    </source>
</evidence>
<keyword evidence="4" id="KW-1278">Translocase</keyword>
<reference evidence="11 12" key="1">
    <citation type="submission" date="2017-11" db="EMBL/GenBank/DDBJ databases">
        <title>Isolation and Characterization of Methanofollis Species from Methane Seep Offshore SW Taiwan.</title>
        <authorList>
            <person name="Teng N.-H."/>
            <person name="Lai M.-C."/>
            <person name="Chen S.-C."/>
        </authorList>
    </citation>
    <scope>NUCLEOTIDE SEQUENCE [LARGE SCALE GENOMIC DNA]</scope>
    <source>
        <strain evidence="11 12">FWC-SCC2</strain>
    </source>
</reference>
<dbReference type="PANTHER" id="PTHR42794">
    <property type="entry name" value="HEMIN IMPORT ATP-BINDING PROTEIN HMUV"/>
    <property type="match status" value="1"/>
</dbReference>
<dbReference type="Gene3D" id="3.40.50.300">
    <property type="entry name" value="P-loop containing nucleotide triphosphate hydrolases"/>
    <property type="match status" value="1"/>
</dbReference>
<evidence type="ECO:0000256" key="6">
    <source>
        <dbReference type="ARBA" id="ARBA00058960"/>
    </source>
</evidence>
<dbReference type="SUPFAM" id="SSF52540">
    <property type="entry name" value="P-loop containing nucleoside triphosphate hydrolases"/>
    <property type="match status" value="1"/>
</dbReference>
<evidence type="ECO:0000259" key="10">
    <source>
        <dbReference type="PROSITE" id="PS50893"/>
    </source>
</evidence>
<keyword evidence="1" id="KW-0813">Transport</keyword>
<dbReference type="EMBL" id="PGCL01000001">
    <property type="protein sequence ID" value="TAJ45234.1"/>
    <property type="molecule type" value="Genomic_DNA"/>
</dbReference>
<proteinExistence type="predicted"/>
<evidence type="ECO:0000256" key="5">
    <source>
        <dbReference type="ARBA" id="ARBA00050590"/>
    </source>
</evidence>
<comment type="catalytic activity">
    <reaction evidence="5">
        <text>an R-cob(III)alamin(out) + ATP + H2O = an R-cob(III)alamin(in) + ADP + phosphate + H(+)</text>
        <dbReference type="Rhea" id="RHEA:17873"/>
        <dbReference type="ChEBI" id="CHEBI:15377"/>
        <dbReference type="ChEBI" id="CHEBI:15378"/>
        <dbReference type="ChEBI" id="CHEBI:30616"/>
        <dbReference type="ChEBI" id="CHEBI:43474"/>
        <dbReference type="ChEBI" id="CHEBI:140785"/>
        <dbReference type="ChEBI" id="CHEBI:456216"/>
        <dbReference type="EC" id="7.6.2.8"/>
    </reaction>
</comment>
<evidence type="ECO:0000256" key="3">
    <source>
        <dbReference type="ARBA" id="ARBA00022840"/>
    </source>
</evidence>
<dbReference type="InterPro" id="IPR003593">
    <property type="entry name" value="AAA+_ATPase"/>
</dbReference>
<evidence type="ECO:0000256" key="8">
    <source>
        <dbReference type="ARBA" id="ARBA00073649"/>
    </source>
</evidence>
<dbReference type="InterPro" id="IPR027417">
    <property type="entry name" value="P-loop_NTPase"/>
</dbReference>
<evidence type="ECO:0000256" key="4">
    <source>
        <dbReference type="ARBA" id="ARBA00022967"/>
    </source>
</evidence>
<accession>A0A483CSB3</accession>
<protein>
    <recommendedName>
        <fullName evidence="8">Cobalamin import ATP-binding protein BtuD</fullName>
        <ecNumber evidence="7">7.6.2.8</ecNumber>
    </recommendedName>
    <alternativeName>
        <fullName evidence="9">Vitamin B12-transporting ATPase</fullName>
    </alternativeName>
</protein>
<evidence type="ECO:0000256" key="9">
    <source>
        <dbReference type="ARBA" id="ARBA00077139"/>
    </source>
</evidence>
<dbReference type="PROSITE" id="PS00211">
    <property type="entry name" value="ABC_TRANSPORTER_1"/>
    <property type="match status" value="1"/>
</dbReference>
<feature type="domain" description="ABC transporter" evidence="10">
    <location>
        <begin position="6"/>
        <end position="240"/>
    </location>
</feature>
<dbReference type="FunFam" id="3.40.50.300:FF:000134">
    <property type="entry name" value="Iron-enterobactin ABC transporter ATP-binding protein"/>
    <property type="match status" value="1"/>
</dbReference>
<evidence type="ECO:0000313" key="12">
    <source>
        <dbReference type="Proteomes" id="UP000292580"/>
    </source>
</evidence>
<dbReference type="GO" id="GO:0005524">
    <property type="term" value="F:ATP binding"/>
    <property type="evidence" value="ECO:0007669"/>
    <property type="project" value="UniProtKB-KW"/>
</dbReference>
<comment type="caution">
    <text evidence="11">The sequence shown here is derived from an EMBL/GenBank/DDBJ whole genome shotgun (WGS) entry which is preliminary data.</text>
</comment>
<evidence type="ECO:0000256" key="2">
    <source>
        <dbReference type="ARBA" id="ARBA00022741"/>
    </source>
</evidence>
<evidence type="ECO:0000256" key="1">
    <source>
        <dbReference type="ARBA" id="ARBA00022448"/>
    </source>
</evidence>
<dbReference type="PROSITE" id="PS50893">
    <property type="entry name" value="ABC_TRANSPORTER_2"/>
    <property type="match status" value="1"/>
</dbReference>
<keyword evidence="3 11" id="KW-0067">ATP-binding</keyword>
<keyword evidence="2" id="KW-0547">Nucleotide-binding</keyword>
<dbReference type="AlphaFoldDB" id="A0A483CSB3"/>
<dbReference type="GO" id="GO:0016887">
    <property type="term" value="F:ATP hydrolysis activity"/>
    <property type="evidence" value="ECO:0007669"/>
    <property type="project" value="InterPro"/>
</dbReference>
<comment type="function">
    <text evidence="6">Required for corrinoid utilization. Probably part of the ABC transporter complex BtuCDF involved in cobalamin (vitamin B12) import. Probably responsible for energy coupling to the transport system.</text>
</comment>
<evidence type="ECO:0000313" key="11">
    <source>
        <dbReference type="EMBL" id="TAJ45234.1"/>
    </source>
</evidence>
<gene>
    <name evidence="11" type="ORF">CUJ86_00315</name>
</gene>
<dbReference type="Proteomes" id="UP000292580">
    <property type="component" value="Unassembled WGS sequence"/>
</dbReference>
<dbReference type="EC" id="7.6.2.8" evidence="7"/>
<dbReference type="Pfam" id="PF00005">
    <property type="entry name" value="ABC_tran"/>
    <property type="match status" value="1"/>
</dbReference>
<keyword evidence="12" id="KW-1185">Reference proteome</keyword>